<accession>A0AAV7QEK6</accession>
<sequence>MQQLLPRIFLIKVSLIAREGRVSAERATSPVTGQLADKRPRGLQLAPCRGDLVPEPHSRTRGRREERRQRREDKGEEGEKTKGGEERRLNKGEYKKNTRLIVQSWQEMGGRQAAALFTARTPPSKRPRVLSFRQQTEALKLCPAP</sequence>
<dbReference type="EMBL" id="JANPWB010000010">
    <property type="protein sequence ID" value="KAJ1138099.1"/>
    <property type="molecule type" value="Genomic_DNA"/>
</dbReference>
<keyword evidence="3" id="KW-1185">Reference proteome</keyword>
<comment type="caution">
    <text evidence="2">The sequence shown here is derived from an EMBL/GenBank/DDBJ whole genome shotgun (WGS) entry which is preliminary data.</text>
</comment>
<reference evidence="2" key="1">
    <citation type="journal article" date="2022" name="bioRxiv">
        <title>Sequencing and chromosome-scale assembly of the giantPleurodeles waltlgenome.</title>
        <authorList>
            <person name="Brown T."/>
            <person name="Elewa A."/>
            <person name="Iarovenko S."/>
            <person name="Subramanian E."/>
            <person name="Araus A.J."/>
            <person name="Petzold A."/>
            <person name="Susuki M."/>
            <person name="Suzuki K.-i.T."/>
            <person name="Hayashi T."/>
            <person name="Toyoda A."/>
            <person name="Oliveira C."/>
            <person name="Osipova E."/>
            <person name="Leigh N.D."/>
            <person name="Simon A."/>
            <person name="Yun M.H."/>
        </authorList>
    </citation>
    <scope>NUCLEOTIDE SEQUENCE</scope>
    <source>
        <strain evidence="2">20211129_DDA</strain>
        <tissue evidence="2">Liver</tissue>
    </source>
</reference>
<feature type="compositionally biased region" description="Basic and acidic residues" evidence="1">
    <location>
        <begin position="52"/>
        <end position="92"/>
    </location>
</feature>
<proteinExistence type="predicted"/>
<evidence type="ECO:0000313" key="2">
    <source>
        <dbReference type="EMBL" id="KAJ1138099.1"/>
    </source>
</evidence>
<feature type="region of interest" description="Disordered" evidence="1">
    <location>
        <begin position="21"/>
        <end position="92"/>
    </location>
</feature>
<gene>
    <name evidence="2" type="ORF">NDU88_004490</name>
</gene>
<dbReference type="AlphaFoldDB" id="A0AAV7QEK6"/>
<dbReference type="Proteomes" id="UP001066276">
    <property type="component" value="Chromosome 6"/>
</dbReference>
<organism evidence="2 3">
    <name type="scientific">Pleurodeles waltl</name>
    <name type="common">Iberian ribbed newt</name>
    <dbReference type="NCBI Taxonomy" id="8319"/>
    <lineage>
        <taxon>Eukaryota</taxon>
        <taxon>Metazoa</taxon>
        <taxon>Chordata</taxon>
        <taxon>Craniata</taxon>
        <taxon>Vertebrata</taxon>
        <taxon>Euteleostomi</taxon>
        <taxon>Amphibia</taxon>
        <taxon>Batrachia</taxon>
        <taxon>Caudata</taxon>
        <taxon>Salamandroidea</taxon>
        <taxon>Salamandridae</taxon>
        <taxon>Pleurodelinae</taxon>
        <taxon>Pleurodeles</taxon>
    </lineage>
</organism>
<evidence type="ECO:0000256" key="1">
    <source>
        <dbReference type="SAM" id="MobiDB-lite"/>
    </source>
</evidence>
<evidence type="ECO:0000313" key="3">
    <source>
        <dbReference type="Proteomes" id="UP001066276"/>
    </source>
</evidence>
<name>A0AAV7QEK6_PLEWA</name>
<protein>
    <submittedName>
        <fullName evidence="2">Uncharacterized protein</fullName>
    </submittedName>
</protein>